<sequence length="179" mass="19794">MVLGLVLLGENRLRSRRRQAERRRQADPLTQPVPIVQEKPRTRRAAVESASWPKASAAPGTTARLIRVTEEEQPIPGSLIPLNRSEVTFGSDARQSVVLLSDASVSKRHARLVRDGDTYTIFDEGSVAGTWVNYAPVGAAGRCLEHEDLIHIGRVAFRFELTKAPPLRLPVVEKVDESL</sequence>
<dbReference type="Proteomes" id="UP000264141">
    <property type="component" value="Unassembled WGS sequence"/>
</dbReference>
<dbReference type="Gene3D" id="2.60.200.20">
    <property type="match status" value="1"/>
</dbReference>
<organism evidence="2 3">
    <name type="scientific">Anaerolinea thermolimosa</name>
    <dbReference type="NCBI Taxonomy" id="229919"/>
    <lineage>
        <taxon>Bacteria</taxon>
        <taxon>Bacillati</taxon>
        <taxon>Chloroflexota</taxon>
        <taxon>Anaerolineae</taxon>
        <taxon>Anaerolineales</taxon>
        <taxon>Anaerolineaceae</taxon>
        <taxon>Anaerolinea</taxon>
    </lineage>
</organism>
<accession>A0A3D1JHX5</accession>
<gene>
    <name evidence="2" type="ORF">DEQ80_08310</name>
</gene>
<dbReference type="EMBL" id="DPBP01000032">
    <property type="protein sequence ID" value="HCE17847.1"/>
    <property type="molecule type" value="Genomic_DNA"/>
</dbReference>
<name>A0A3D1JHX5_9CHLR</name>
<comment type="caution">
    <text evidence="2">The sequence shown here is derived from an EMBL/GenBank/DDBJ whole genome shotgun (WGS) entry which is preliminary data.</text>
</comment>
<dbReference type="STRING" id="229919.GCA_001050195_02625"/>
<dbReference type="AlphaFoldDB" id="A0A3D1JHX5"/>
<dbReference type="CDD" id="cd00060">
    <property type="entry name" value="FHA"/>
    <property type="match status" value="1"/>
</dbReference>
<dbReference type="SMART" id="SM00240">
    <property type="entry name" value="FHA"/>
    <property type="match status" value="1"/>
</dbReference>
<feature type="domain" description="FHA" evidence="1">
    <location>
        <begin position="87"/>
        <end position="137"/>
    </location>
</feature>
<evidence type="ECO:0000313" key="3">
    <source>
        <dbReference type="Proteomes" id="UP000264141"/>
    </source>
</evidence>
<protein>
    <recommendedName>
        <fullName evidence="1">FHA domain-containing protein</fullName>
    </recommendedName>
</protein>
<evidence type="ECO:0000313" key="2">
    <source>
        <dbReference type="EMBL" id="HCE17847.1"/>
    </source>
</evidence>
<evidence type="ECO:0000259" key="1">
    <source>
        <dbReference type="PROSITE" id="PS50006"/>
    </source>
</evidence>
<dbReference type="InterPro" id="IPR032030">
    <property type="entry name" value="YscD_cytoplasmic_dom"/>
</dbReference>
<reference evidence="2 3" key="1">
    <citation type="journal article" date="2018" name="Nat. Biotechnol.">
        <title>A standardized bacterial taxonomy based on genome phylogeny substantially revises the tree of life.</title>
        <authorList>
            <person name="Parks D.H."/>
            <person name="Chuvochina M."/>
            <person name="Waite D.W."/>
            <person name="Rinke C."/>
            <person name="Skarshewski A."/>
            <person name="Chaumeil P.A."/>
            <person name="Hugenholtz P."/>
        </authorList>
    </citation>
    <scope>NUCLEOTIDE SEQUENCE [LARGE SCALE GENOMIC DNA]</scope>
    <source>
        <strain evidence="2">UBA8781</strain>
    </source>
</reference>
<dbReference type="InterPro" id="IPR008984">
    <property type="entry name" value="SMAD_FHA_dom_sf"/>
</dbReference>
<dbReference type="SUPFAM" id="SSF49879">
    <property type="entry name" value="SMAD/FHA domain"/>
    <property type="match status" value="1"/>
</dbReference>
<dbReference type="OrthoDB" id="153312at2"/>
<dbReference type="Pfam" id="PF16697">
    <property type="entry name" value="Yop-YscD_cpl"/>
    <property type="match status" value="1"/>
</dbReference>
<dbReference type="PROSITE" id="PS50006">
    <property type="entry name" value="FHA_DOMAIN"/>
    <property type="match status" value="1"/>
</dbReference>
<proteinExistence type="predicted"/>
<dbReference type="InterPro" id="IPR000253">
    <property type="entry name" value="FHA_dom"/>
</dbReference>